<dbReference type="Proteomes" id="UP000807306">
    <property type="component" value="Unassembled WGS sequence"/>
</dbReference>
<evidence type="ECO:0000313" key="1">
    <source>
        <dbReference type="EMBL" id="KAF9524591.1"/>
    </source>
</evidence>
<keyword evidence="2" id="KW-1185">Reference proteome</keyword>
<dbReference type="EMBL" id="MU157896">
    <property type="protein sequence ID" value="KAF9524591.1"/>
    <property type="molecule type" value="Genomic_DNA"/>
</dbReference>
<name>A0A9P6E8E9_9AGAR</name>
<protein>
    <submittedName>
        <fullName evidence="1">Uncharacterized protein</fullName>
    </submittedName>
</protein>
<dbReference type="OrthoDB" id="10260758at2759"/>
<dbReference type="InterPro" id="IPR011990">
    <property type="entry name" value="TPR-like_helical_dom_sf"/>
</dbReference>
<accession>A0A9P6E8E9</accession>
<organism evidence="1 2">
    <name type="scientific">Crepidotus variabilis</name>
    <dbReference type="NCBI Taxonomy" id="179855"/>
    <lineage>
        <taxon>Eukaryota</taxon>
        <taxon>Fungi</taxon>
        <taxon>Dikarya</taxon>
        <taxon>Basidiomycota</taxon>
        <taxon>Agaricomycotina</taxon>
        <taxon>Agaricomycetes</taxon>
        <taxon>Agaricomycetidae</taxon>
        <taxon>Agaricales</taxon>
        <taxon>Agaricineae</taxon>
        <taxon>Crepidotaceae</taxon>
        <taxon>Crepidotus</taxon>
    </lineage>
</organism>
<reference evidence="1" key="1">
    <citation type="submission" date="2020-11" db="EMBL/GenBank/DDBJ databases">
        <authorList>
            <consortium name="DOE Joint Genome Institute"/>
            <person name="Ahrendt S."/>
            <person name="Riley R."/>
            <person name="Andreopoulos W."/>
            <person name="Labutti K."/>
            <person name="Pangilinan J."/>
            <person name="Ruiz-Duenas F.J."/>
            <person name="Barrasa J.M."/>
            <person name="Sanchez-Garcia M."/>
            <person name="Camarero S."/>
            <person name="Miyauchi S."/>
            <person name="Serrano A."/>
            <person name="Linde D."/>
            <person name="Babiker R."/>
            <person name="Drula E."/>
            <person name="Ayuso-Fernandez I."/>
            <person name="Pacheco R."/>
            <person name="Padilla G."/>
            <person name="Ferreira P."/>
            <person name="Barriuso J."/>
            <person name="Kellner H."/>
            <person name="Castanera R."/>
            <person name="Alfaro M."/>
            <person name="Ramirez L."/>
            <person name="Pisabarro A.G."/>
            <person name="Kuo A."/>
            <person name="Tritt A."/>
            <person name="Lipzen A."/>
            <person name="He G."/>
            <person name="Yan M."/>
            <person name="Ng V."/>
            <person name="Cullen D."/>
            <person name="Martin F."/>
            <person name="Rosso M.-N."/>
            <person name="Henrissat B."/>
            <person name="Hibbett D."/>
            <person name="Martinez A.T."/>
            <person name="Grigoriev I.V."/>
        </authorList>
    </citation>
    <scope>NUCLEOTIDE SEQUENCE</scope>
    <source>
        <strain evidence="1">CBS 506.95</strain>
    </source>
</reference>
<comment type="caution">
    <text evidence="1">The sequence shown here is derived from an EMBL/GenBank/DDBJ whole genome shotgun (WGS) entry which is preliminary data.</text>
</comment>
<dbReference type="Gene3D" id="1.25.40.10">
    <property type="entry name" value="Tetratricopeptide repeat domain"/>
    <property type="match status" value="1"/>
</dbReference>
<dbReference type="AlphaFoldDB" id="A0A9P6E8E9"/>
<sequence length="462" mass="54554">MPRVIRLSSATENRFEMCFQRKFYISLEKSWKQKTLEELDKIPTAISDGKPKDEMEIAAQMLSLADAYWEQYKEHYGSEGPSRGQDLNQSCYELLWENLGQWSSSTQDCLRKLCRWDIENTERTIIVDRFLTQVEQKQNQWNYPALVYDLLLCCCRNDDYSDRVKALFQLYKVYLEKDHILSYRQSKWPKLLGSLYVARQEWDKAETLAAQYPALTTHHIDCTEAKEYAYQGEIQMKRGYLVDGELTLRKGMEAELMIGDATWKSDGHFLCCEHLLNCYLQQGRWNDAERLGLHLIQAKEKYISDTRELSRDAASHWDNVTQKAARVIRMSRWRALEWGTDAHVYFLHELYNNKLQLATAYMNMKRYNGANYLLEELMENKMHKENPILLTSRELLVNLLLKLGELDAAEKKQEEIIEAKSNSFGYDSDKLIPDLEKLVDICQRNKHLGKRHHVKLRLLRYR</sequence>
<evidence type="ECO:0000313" key="2">
    <source>
        <dbReference type="Proteomes" id="UP000807306"/>
    </source>
</evidence>
<proteinExistence type="predicted"/>
<gene>
    <name evidence="1" type="ORF">CPB83DRAFT_946583</name>
</gene>